<dbReference type="InterPro" id="IPR004033">
    <property type="entry name" value="UbiE/COQ5_MeTrFase"/>
</dbReference>
<dbReference type="PANTHER" id="PTHR43591:SF24">
    <property type="entry name" value="2-METHOXY-6-POLYPRENYL-1,4-BENZOQUINOL METHYLASE, MITOCHONDRIAL"/>
    <property type="match status" value="1"/>
</dbReference>
<dbReference type="GO" id="GO:0032259">
    <property type="term" value="P:methylation"/>
    <property type="evidence" value="ECO:0007669"/>
    <property type="project" value="UniProtKB-KW"/>
</dbReference>
<keyword evidence="2 5" id="KW-0489">Methyltransferase</keyword>
<dbReference type="RefSeq" id="WP_289164320.1">
    <property type="nucleotide sequence ID" value="NZ_JASZZN010000009.1"/>
</dbReference>
<feature type="binding site" evidence="5">
    <location>
        <position position="98"/>
    </location>
    <ligand>
        <name>S-adenosyl-L-methionine</name>
        <dbReference type="ChEBI" id="CHEBI:59789"/>
    </ligand>
</feature>
<comment type="pathway">
    <text evidence="5">Quinol/quinone metabolism; menaquinone biosynthesis; menaquinol from 1,4-dihydroxy-2-naphthoate: step 2/2.</text>
</comment>
<feature type="binding site" evidence="5">
    <location>
        <begin position="126"/>
        <end position="127"/>
    </location>
    <ligand>
        <name>S-adenosyl-L-methionine</name>
        <dbReference type="ChEBI" id="CHEBI:59789"/>
    </ligand>
</feature>
<dbReference type="PANTHER" id="PTHR43591">
    <property type="entry name" value="METHYLTRANSFERASE"/>
    <property type="match status" value="1"/>
</dbReference>
<dbReference type="CDD" id="cd02440">
    <property type="entry name" value="AdoMet_MTases"/>
    <property type="match status" value="1"/>
</dbReference>
<dbReference type="Proteomes" id="UP001239462">
    <property type="component" value="Unassembled WGS sequence"/>
</dbReference>
<evidence type="ECO:0000256" key="5">
    <source>
        <dbReference type="HAMAP-Rule" id="MF_01813"/>
    </source>
</evidence>
<keyword evidence="4 5" id="KW-0949">S-adenosyl-L-methionine</keyword>
<feature type="compositionally biased region" description="Basic and acidic residues" evidence="6">
    <location>
        <begin position="14"/>
        <end position="24"/>
    </location>
</feature>
<evidence type="ECO:0000256" key="6">
    <source>
        <dbReference type="SAM" id="MobiDB-lite"/>
    </source>
</evidence>
<comment type="caution">
    <text evidence="7">The sequence shown here is derived from an EMBL/GenBank/DDBJ whole genome shotgun (WGS) entry which is preliminary data.</text>
</comment>
<organism evidence="7 8">
    <name type="scientific">Roseiconus lacunae</name>
    <dbReference type="NCBI Taxonomy" id="2605694"/>
    <lineage>
        <taxon>Bacteria</taxon>
        <taxon>Pseudomonadati</taxon>
        <taxon>Planctomycetota</taxon>
        <taxon>Planctomycetia</taxon>
        <taxon>Pirellulales</taxon>
        <taxon>Pirellulaceae</taxon>
        <taxon>Roseiconus</taxon>
    </lineage>
</organism>
<sequence>MSSGEPTLPVNRDQPFDRTPLDKSNERVREMFRQIAPKYDLMNHLLSMNIDKYWRRCAVKRLNLVPNIPVLDTCTGTGDLAMAIARAAPSGVEVIGSDFCGAMLEIARRKRETGDATETIDYVEADSQQLPFGSDLFQAVTVAFGLRNVADTDRGLAELTRVCKPGGKVIVLEFSRPRLPGLKQIYNGYFRYILPKVGQWFAKNDKSAYSYLPDSVSRFPDGEALAERMRTAGLSDVHYKPLTFGVCTIYEGTKPGQLNSAAEA</sequence>
<keyword evidence="8" id="KW-1185">Reference proteome</keyword>
<evidence type="ECO:0000256" key="4">
    <source>
        <dbReference type="ARBA" id="ARBA00022691"/>
    </source>
</evidence>
<comment type="catalytic activity">
    <reaction evidence="5">
        <text>a 2-demethylmenaquinol + S-adenosyl-L-methionine = a menaquinol + S-adenosyl-L-homocysteine + H(+)</text>
        <dbReference type="Rhea" id="RHEA:42640"/>
        <dbReference type="Rhea" id="RHEA-COMP:9539"/>
        <dbReference type="Rhea" id="RHEA-COMP:9563"/>
        <dbReference type="ChEBI" id="CHEBI:15378"/>
        <dbReference type="ChEBI" id="CHEBI:18151"/>
        <dbReference type="ChEBI" id="CHEBI:55437"/>
        <dbReference type="ChEBI" id="CHEBI:57856"/>
        <dbReference type="ChEBI" id="CHEBI:59789"/>
        <dbReference type="EC" id="2.1.1.163"/>
    </reaction>
</comment>
<evidence type="ECO:0000313" key="7">
    <source>
        <dbReference type="EMBL" id="MDM4016679.1"/>
    </source>
</evidence>
<reference evidence="7 8" key="1">
    <citation type="submission" date="2023-06" db="EMBL/GenBank/DDBJ databases">
        <title>Roseiconus lacunae JC819 isolated from Gulf of Mannar region, Tamil Nadu.</title>
        <authorList>
            <person name="Pk S."/>
            <person name="Ch S."/>
            <person name="Ch V.R."/>
        </authorList>
    </citation>
    <scope>NUCLEOTIDE SEQUENCE [LARGE SCALE GENOMIC DNA]</scope>
    <source>
        <strain evidence="7 8">JC819</strain>
    </source>
</reference>
<dbReference type="PROSITE" id="PS01183">
    <property type="entry name" value="UBIE_1"/>
    <property type="match status" value="1"/>
</dbReference>
<proteinExistence type="inferred from homology"/>
<dbReference type="GO" id="GO:0008425">
    <property type="term" value="F:2-methoxy-6-polyprenyl-1,4-benzoquinol methyltransferase activity"/>
    <property type="evidence" value="ECO:0007669"/>
    <property type="project" value="UniProtKB-EC"/>
</dbReference>
<dbReference type="InterPro" id="IPR029063">
    <property type="entry name" value="SAM-dependent_MTases_sf"/>
</dbReference>
<dbReference type="SUPFAM" id="SSF53335">
    <property type="entry name" value="S-adenosyl-L-methionine-dependent methyltransferases"/>
    <property type="match status" value="1"/>
</dbReference>
<comment type="similarity">
    <text evidence="5">Belongs to the class I-like SAM-binding methyltransferase superfamily. MenG/UbiE family.</text>
</comment>
<evidence type="ECO:0000256" key="1">
    <source>
        <dbReference type="ARBA" id="ARBA00022428"/>
    </source>
</evidence>
<accession>A0ABT7PJL0</accession>
<comment type="caution">
    <text evidence="5">Lacks conserved residue(s) required for the propagation of feature annotation.</text>
</comment>
<dbReference type="NCBIfam" id="TIGR01934">
    <property type="entry name" value="MenG_MenH_UbiE"/>
    <property type="match status" value="1"/>
</dbReference>
<comment type="function">
    <text evidence="5">Methyltransferase required for the conversion of demethylmenaquinol (DMKH2) to menaquinol (MKH2).</text>
</comment>
<evidence type="ECO:0000313" key="8">
    <source>
        <dbReference type="Proteomes" id="UP001239462"/>
    </source>
</evidence>
<feature type="region of interest" description="Disordered" evidence="6">
    <location>
        <begin position="1"/>
        <end position="24"/>
    </location>
</feature>
<dbReference type="Pfam" id="PF01209">
    <property type="entry name" value="Ubie_methyltran"/>
    <property type="match status" value="1"/>
</dbReference>
<gene>
    <name evidence="7" type="primary">ubiE</name>
    <name evidence="5" type="synonym">menG</name>
    <name evidence="7" type="ORF">QTN89_14630</name>
</gene>
<evidence type="ECO:0000256" key="3">
    <source>
        <dbReference type="ARBA" id="ARBA00022679"/>
    </source>
</evidence>
<dbReference type="Gene3D" id="3.40.50.150">
    <property type="entry name" value="Vaccinia Virus protein VP39"/>
    <property type="match status" value="1"/>
</dbReference>
<dbReference type="PROSITE" id="PS51608">
    <property type="entry name" value="SAM_MT_UBIE"/>
    <property type="match status" value="1"/>
</dbReference>
<dbReference type="InterPro" id="IPR023576">
    <property type="entry name" value="UbiE/COQ5_MeTrFase_CS"/>
</dbReference>
<keyword evidence="3 5" id="KW-0808">Transferase</keyword>
<dbReference type="EC" id="2.1.1.163" evidence="5"/>
<name>A0ABT7PJL0_9BACT</name>
<protein>
    <recommendedName>
        <fullName evidence="5">Demethylmenaquinone methyltransferase</fullName>
        <ecNumber evidence="5">2.1.1.163</ecNumber>
    </recommendedName>
</protein>
<dbReference type="EMBL" id="JASZZN010000009">
    <property type="protein sequence ID" value="MDM4016679.1"/>
    <property type="molecule type" value="Genomic_DNA"/>
</dbReference>
<keyword evidence="1 5" id="KW-0474">Menaquinone biosynthesis</keyword>
<dbReference type="HAMAP" id="MF_01813">
    <property type="entry name" value="MenG_UbiE_methyltr"/>
    <property type="match status" value="1"/>
</dbReference>
<dbReference type="GO" id="GO:0043770">
    <property type="term" value="F:demethylmenaquinone methyltransferase activity"/>
    <property type="evidence" value="ECO:0007669"/>
    <property type="project" value="UniProtKB-EC"/>
</dbReference>
<dbReference type="PROSITE" id="PS01184">
    <property type="entry name" value="UBIE_2"/>
    <property type="match status" value="1"/>
</dbReference>
<evidence type="ECO:0000256" key="2">
    <source>
        <dbReference type="ARBA" id="ARBA00022603"/>
    </source>
</evidence>
<dbReference type="NCBIfam" id="NF001244">
    <property type="entry name" value="PRK00216.1-5"/>
    <property type="match status" value="1"/>
</dbReference>
<feature type="binding site" evidence="5">
    <location>
        <position position="77"/>
    </location>
    <ligand>
        <name>S-adenosyl-L-methionine</name>
        <dbReference type="ChEBI" id="CHEBI:59789"/>
    </ligand>
</feature>